<organism evidence="19 21">
    <name type="scientific">Medicago truncatula</name>
    <name type="common">Barrel medic</name>
    <name type="synonym">Medicago tribuloides</name>
    <dbReference type="NCBI Taxonomy" id="3880"/>
    <lineage>
        <taxon>Eukaryota</taxon>
        <taxon>Viridiplantae</taxon>
        <taxon>Streptophyta</taxon>
        <taxon>Embryophyta</taxon>
        <taxon>Tracheophyta</taxon>
        <taxon>Spermatophyta</taxon>
        <taxon>Magnoliopsida</taxon>
        <taxon>eudicotyledons</taxon>
        <taxon>Gunneridae</taxon>
        <taxon>Pentapetalae</taxon>
        <taxon>rosids</taxon>
        <taxon>fabids</taxon>
        <taxon>Fabales</taxon>
        <taxon>Fabaceae</taxon>
        <taxon>Papilionoideae</taxon>
        <taxon>50 kb inversion clade</taxon>
        <taxon>NPAAA clade</taxon>
        <taxon>Hologalegina</taxon>
        <taxon>IRL clade</taxon>
        <taxon>Trifolieae</taxon>
        <taxon>Medicago</taxon>
    </lineage>
</organism>
<comment type="cofactor">
    <cofactor evidence="3">
        <name>Mg(2+)</name>
        <dbReference type="ChEBI" id="CHEBI:18420"/>
    </cofactor>
</comment>
<dbReference type="InterPro" id="IPR023214">
    <property type="entry name" value="HAD_sf"/>
</dbReference>
<dbReference type="Pfam" id="PF00533">
    <property type="entry name" value="BRCT"/>
    <property type="match status" value="1"/>
</dbReference>
<dbReference type="Gene3D" id="3.40.50.1000">
    <property type="entry name" value="HAD superfamily/HAD-like"/>
    <property type="match status" value="1"/>
</dbReference>
<dbReference type="eggNOG" id="KOG0323">
    <property type="taxonomic scope" value="Eukaryota"/>
</dbReference>
<keyword evidence="8" id="KW-0378">Hydrolase</keyword>
<accession>A0A0C3X6C9</accession>
<evidence type="ECO:0000313" key="21">
    <source>
        <dbReference type="Proteomes" id="UP000002051"/>
    </source>
</evidence>
<keyword evidence="10" id="KW-0805">Transcription regulation</keyword>
<dbReference type="EnsemblPlants" id="AES91801">
    <property type="protein sequence ID" value="AES91801"/>
    <property type="gene ID" value="MTR_4g119070"/>
</dbReference>
<evidence type="ECO:0000259" key="17">
    <source>
        <dbReference type="PROSITE" id="PS50172"/>
    </source>
</evidence>
<dbReference type="GO" id="GO:0005634">
    <property type="term" value="C:nucleus"/>
    <property type="evidence" value="ECO:0007669"/>
    <property type="project" value="UniProtKB-SubCell"/>
</dbReference>
<accession>G7JJ51</accession>
<feature type="domain" description="FCP1 homology" evidence="18">
    <location>
        <begin position="752"/>
        <end position="927"/>
    </location>
</feature>
<reference evidence="19 21" key="1">
    <citation type="journal article" date="2011" name="Nature">
        <title>The Medicago genome provides insight into the evolution of rhizobial symbioses.</title>
        <authorList>
            <person name="Young N.D."/>
            <person name="Debelle F."/>
            <person name="Oldroyd G.E."/>
            <person name="Geurts R."/>
            <person name="Cannon S.B."/>
            <person name="Udvardi M.K."/>
            <person name="Benedito V.A."/>
            <person name="Mayer K.F."/>
            <person name="Gouzy J."/>
            <person name="Schoof H."/>
            <person name="Van de Peer Y."/>
            <person name="Proost S."/>
            <person name="Cook D.R."/>
            <person name="Meyers B.C."/>
            <person name="Spannagl M."/>
            <person name="Cheung F."/>
            <person name="De Mita S."/>
            <person name="Krishnakumar V."/>
            <person name="Gundlach H."/>
            <person name="Zhou S."/>
            <person name="Mudge J."/>
            <person name="Bharti A.K."/>
            <person name="Murray J.D."/>
            <person name="Naoumkina M.A."/>
            <person name="Rosen B."/>
            <person name="Silverstein K.A."/>
            <person name="Tang H."/>
            <person name="Rombauts S."/>
            <person name="Zhao P.X."/>
            <person name="Zhou P."/>
            <person name="Barbe V."/>
            <person name="Bardou P."/>
            <person name="Bechner M."/>
            <person name="Bellec A."/>
            <person name="Berger A."/>
            <person name="Berges H."/>
            <person name="Bidwell S."/>
            <person name="Bisseling T."/>
            <person name="Choisne N."/>
            <person name="Couloux A."/>
            <person name="Denny R."/>
            <person name="Deshpande S."/>
            <person name="Dai X."/>
            <person name="Doyle J.J."/>
            <person name="Dudez A.M."/>
            <person name="Farmer A.D."/>
            <person name="Fouteau S."/>
            <person name="Franken C."/>
            <person name="Gibelin C."/>
            <person name="Gish J."/>
            <person name="Goldstein S."/>
            <person name="Gonzalez A.J."/>
            <person name="Green P.J."/>
            <person name="Hallab A."/>
            <person name="Hartog M."/>
            <person name="Hua A."/>
            <person name="Humphray S.J."/>
            <person name="Jeong D.H."/>
            <person name="Jing Y."/>
            <person name="Jocker A."/>
            <person name="Kenton S.M."/>
            <person name="Kim D.J."/>
            <person name="Klee K."/>
            <person name="Lai H."/>
            <person name="Lang C."/>
            <person name="Lin S."/>
            <person name="Macmil S.L."/>
            <person name="Magdelenat G."/>
            <person name="Matthews L."/>
            <person name="McCorrison J."/>
            <person name="Monaghan E.L."/>
            <person name="Mun J.H."/>
            <person name="Najar F.Z."/>
            <person name="Nicholson C."/>
            <person name="Noirot C."/>
            <person name="O'Bleness M."/>
            <person name="Paule C.R."/>
            <person name="Poulain J."/>
            <person name="Prion F."/>
            <person name="Qin B."/>
            <person name="Qu C."/>
            <person name="Retzel E.F."/>
            <person name="Riddle C."/>
            <person name="Sallet E."/>
            <person name="Samain S."/>
            <person name="Samson N."/>
            <person name="Sanders I."/>
            <person name="Saurat O."/>
            <person name="Scarpelli C."/>
            <person name="Schiex T."/>
            <person name="Segurens B."/>
            <person name="Severin A.J."/>
            <person name="Sherrier D.J."/>
            <person name="Shi R."/>
            <person name="Sims S."/>
            <person name="Singer S.R."/>
            <person name="Sinharoy S."/>
            <person name="Sterck L."/>
            <person name="Viollet A."/>
            <person name="Wang B.B."/>
            <person name="Wang K."/>
            <person name="Wang M."/>
            <person name="Wang X."/>
            <person name="Warfsmann J."/>
            <person name="Weissenbach J."/>
            <person name="White D.D."/>
            <person name="White J.D."/>
            <person name="Wiley G.B."/>
            <person name="Wincker P."/>
            <person name="Xing Y."/>
            <person name="Yang L."/>
            <person name="Yao Z."/>
            <person name="Ying F."/>
            <person name="Zhai J."/>
            <person name="Zhou L."/>
            <person name="Zuber A."/>
            <person name="Denarie J."/>
            <person name="Dixon R.A."/>
            <person name="May G.D."/>
            <person name="Schwartz D.C."/>
            <person name="Rogers J."/>
            <person name="Quetier F."/>
            <person name="Town C.D."/>
            <person name="Roe B.A."/>
        </authorList>
    </citation>
    <scope>NUCLEOTIDE SEQUENCE [LARGE SCALE GENOMIC DNA]</scope>
    <source>
        <strain evidence="19">A17</strain>
        <strain evidence="20 21">cv. Jemalong A17</strain>
    </source>
</reference>
<dbReference type="Pfam" id="PF25505">
    <property type="entry name" value="ARM_CPL3"/>
    <property type="match status" value="1"/>
</dbReference>
<evidence type="ECO:0000313" key="19">
    <source>
        <dbReference type="EMBL" id="AES91801.2"/>
    </source>
</evidence>
<dbReference type="GO" id="GO:0046872">
    <property type="term" value="F:metal ion binding"/>
    <property type="evidence" value="ECO:0007669"/>
    <property type="project" value="UniProtKB-KW"/>
</dbReference>
<feature type="region of interest" description="Disordered" evidence="16">
    <location>
        <begin position="386"/>
        <end position="406"/>
    </location>
</feature>
<comment type="catalytic activity">
    <reaction evidence="13">
        <text>O-phospho-L-seryl-[protein] + H2O = L-seryl-[protein] + phosphate</text>
        <dbReference type="Rhea" id="RHEA:20629"/>
        <dbReference type="Rhea" id="RHEA-COMP:9863"/>
        <dbReference type="Rhea" id="RHEA-COMP:11604"/>
        <dbReference type="ChEBI" id="CHEBI:15377"/>
        <dbReference type="ChEBI" id="CHEBI:29999"/>
        <dbReference type="ChEBI" id="CHEBI:43474"/>
        <dbReference type="ChEBI" id="CHEBI:83421"/>
        <dbReference type="EC" id="3.1.3.16"/>
    </reaction>
</comment>
<reference evidence="20" key="3">
    <citation type="submission" date="2015-04" db="UniProtKB">
        <authorList>
            <consortium name="EnsemblPlants"/>
        </authorList>
    </citation>
    <scope>IDENTIFICATION</scope>
    <source>
        <strain evidence="20">cv. Jemalong A17</strain>
    </source>
</reference>
<feature type="compositionally biased region" description="Low complexity" evidence="16">
    <location>
        <begin position="679"/>
        <end position="690"/>
    </location>
</feature>
<dbReference type="GO" id="GO:0008420">
    <property type="term" value="F:RNA polymerase II CTD heptapeptide repeat phosphatase activity"/>
    <property type="evidence" value="ECO:0000318"/>
    <property type="project" value="GO_Central"/>
</dbReference>
<evidence type="ECO:0000256" key="1">
    <source>
        <dbReference type="ARBA" id="ARBA00001936"/>
    </source>
</evidence>
<dbReference type="PANTHER" id="PTHR23081:SF2">
    <property type="entry name" value="RNA POLYMERASE II C-TERMINAL DOMAIN PHOSPHATASE-LIKE 3"/>
    <property type="match status" value="1"/>
</dbReference>
<evidence type="ECO:0000256" key="2">
    <source>
        <dbReference type="ARBA" id="ARBA00001941"/>
    </source>
</evidence>
<keyword evidence="21" id="KW-1185">Reference proteome</keyword>
<dbReference type="EMBL" id="CM001220">
    <property type="protein sequence ID" value="AES91801.2"/>
    <property type="molecule type" value="Genomic_DNA"/>
</dbReference>
<feature type="region of interest" description="Disordered" evidence="16">
    <location>
        <begin position="501"/>
        <end position="536"/>
    </location>
</feature>
<evidence type="ECO:0000256" key="15">
    <source>
        <dbReference type="ARBA" id="ARBA00063107"/>
    </source>
</evidence>
<dbReference type="Gene3D" id="3.40.50.10190">
    <property type="entry name" value="BRCT domain"/>
    <property type="match status" value="1"/>
</dbReference>
<evidence type="ECO:0000256" key="14">
    <source>
        <dbReference type="ARBA" id="ARBA00048336"/>
    </source>
</evidence>
<protein>
    <recommendedName>
        <fullName evidence="5">protein-serine/threonine phosphatase</fullName>
        <ecNumber evidence="5">3.1.3.16</ecNumber>
    </recommendedName>
</protein>
<comment type="cofactor">
    <cofactor evidence="1">
        <name>Mn(2+)</name>
        <dbReference type="ChEBI" id="CHEBI:29035"/>
    </cofactor>
</comment>
<keyword evidence="12" id="KW-0539">Nucleus</keyword>
<dbReference type="SMART" id="SM00292">
    <property type="entry name" value="BRCT"/>
    <property type="match status" value="1"/>
</dbReference>
<dbReference type="SMART" id="SM00577">
    <property type="entry name" value="CPDc"/>
    <property type="match status" value="1"/>
</dbReference>
<keyword evidence="11" id="KW-0804">Transcription</keyword>
<feature type="domain" description="BRCT" evidence="17">
    <location>
        <begin position="970"/>
        <end position="1063"/>
    </location>
</feature>
<evidence type="ECO:0000256" key="13">
    <source>
        <dbReference type="ARBA" id="ARBA00047761"/>
    </source>
</evidence>
<comment type="cofactor">
    <cofactor evidence="2">
        <name>Co(2+)</name>
        <dbReference type="ChEBI" id="CHEBI:48828"/>
    </cofactor>
</comment>
<dbReference type="HOGENOM" id="CLU_007943_0_0_1"/>
<name>G7JJ51_MEDTR</name>
<keyword evidence="7" id="KW-0479">Metal-binding</keyword>
<evidence type="ECO:0000256" key="8">
    <source>
        <dbReference type="ARBA" id="ARBA00022801"/>
    </source>
</evidence>
<dbReference type="InterPro" id="IPR011947">
    <property type="entry name" value="FCP1_euk"/>
</dbReference>
<dbReference type="GO" id="GO:0009651">
    <property type="term" value="P:response to salt stress"/>
    <property type="evidence" value="ECO:0007669"/>
    <property type="project" value="UniProtKB-ARBA"/>
</dbReference>
<evidence type="ECO:0000256" key="5">
    <source>
        <dbReference type="ARBA" id="ARBA00013081"/>
    </source>
</evidence>
<evidence type="ECO:0000256" key="6">
    <source>
        <dbReference type="ARBA" id="ARBA00022491"/>
    </source>
</evidence>
<evidence type="ECO:0000256" key="10">
    <source>
        <dbReference type="ARBA" id="ARBA00023015"/>
    </source>
</evidence>
<dbReference type="PANTHER" id="PTHR23081">
    <property type="entry name" value="RNA POLYMERASE II CTD PHOSPHATASE"/>
    <property type="match status" value="1"/>
</dbReference>
<feature type="region of interest" description="Disordered" evidence="16">
    <location>
        <begin position="614"/>
        <end position="635"/>
    </location>
</feature>
<gene>
    <name evidence="19" type="ordered locus">MTR_4g119070</name>
</gene>
<dbReference type="PaxDb" id="3880-AES91801"/>
<evidence type="ECO:0000256" key="9">
    <source>
        <dbReference type="ARBA" id="ARBA00022884"/>
    </source>
</evidence>
<dbReference type="NCBIfam" id="TIGR02250">
    <property type="entry name" value="FCP1_euk"/>
    <property type="match status" value="1"/>
</dbReference>
<dbReference type="SUPFAM" id="SSF52113">
    <property type="entry name" value="BRCT domain"/>
    <property type="match status" value="1"/>
</dbReference>
<proteinExistence type="predicted"/>
<dbReference type="InterPro" id="IPR004274">
    <property type="entry name" value="FCP1_dom"/>
</dbReference>
<evidence type="ECO:0000259" key="18">
    <source>
        <dbReference type="PROSITE" id="PS50969"/>
    </source>
</evidence>
<evidence type="ECO:0000256" key="7">
    <source>
        <dbReference type="ARBA" id="ARBA00022723"/>
    </source>
</evidence>
<dbReference type="STRING" id="3880.G7JJ51"/>
<feature type="region of interest" description="Disordered" evidence="16">
    <location>
        <begin position="666"/>
        <end position="690"/>
    </location>
</feature>
<dbReference type="EC" id="3.1.3.16" evidence="5"/>
<evidence type="ECO:0000256" key="3">
    <source>
        <dbReference type="ARBA" id="ARBA00001946"/>
    </source>
</evidence>
<evidence type="ECO:0000256" key="11">
    <source>
        <dbReference type="ARBA" id="ARBA00023163"/>
    </source>
</evidence>
<dbReference type="AlphaFoldDB" id="G7JJ51"/>
<keyword evidence="6" id="KW-0678">Repressor</keyword>
<keyword evidence="9" id="KW-0694">RNA-binding</keyword>
<dbReference type="Proteomes" id="UP000002051">
    <property type="component" value="Chromosome 4"/>
</dbReference>
<dbReference type="CDD" id="cd17729">
    <property type="entry name" value="BRCT_CTDP1"/>
    <property type="match status" value="1"/>
</dbReference>
<dbReference type="FunFam" id="3.40.50.1000:FF:000098">
    <property type="entry name" value="RNA polymerase II C-terminal domain phosphatase-like 3"/>
    <property type="match status" value="1"/>
</dbReference>
<dbReference type="InterPro" id="IPR057473">
    <property type="entry name" value="ARM_CPL3"/>
</dbReference>
<dbReference type="FunFam" id="3.40.50.10190:FF:000014">
    <property type="entry name" value="RNA polymerase II C-terminal domain phosphatase-like 3"/>
    <property type="match status" value="1"/>
</dbReference>
<dbReference type="Pfam" id="PF03031">
    <property type="entry name" value="NIF"/>
    <property type="match status" value="1"/>
</dbReference>
<dbReference type="GO" id="GO:0003723">
    <property type="term" value="F:RNA binding"/>
    <property type="evidence" value="ECO:0007669"/>
    <property type="project" value="UniProtKB-KW"/>
</dbReference>
<reference evidence="19 21" key="2">
    <citation type="journal article" date="2014" name="BMC Genomics">
        <title>An improved genome release (version Mt4.0) for the model legume Medicago truncatula.</title>
        <authorList>
            <person name="Tang H."/>
            <person name="Krishnakumar V."/>
            <person name="Bidwell S."/>
            <person name="Rosen B."/>
            <person name="Chan A."/>
            <person name="Zhou S."/>
            <person name="Gentzbittel L."/>
            <person name="Childs K.L."/>
            <person name="Yandell M."/>
            <person name="Gundlach H."/>
            <person name="Mayer K.F."/>
            <person name="Schwartz D.C."/>
            <person name="Town C.D."/>
        </authorList>
    </citation>
    <scope>GENOME REANNOTATION</scope>
    <source>
        <strain evidence="20 21">cv. Jemalong A17</strain>
    </source>
</reference>
<comment type="subcellular location">
    <subcellularLocation>
        <location evidence="4">Nucleus</location>
    </subcellularLocation>
</comment>
<dbReference type="InterPro" id="IPR036412">
    <property type="entry name" value="HAD-like_sf"/>
</dbReference>
<dbReference type="InterPro" id="IPR001357">
    <property type="entry name" value="BRCT_dom"/>
</dbReference>
<sequence>MVKEVEDVEEGEISDTSSVKVIIEKDLNKVDHVVKVDSDVKSNNNNIDKIKTCGNSRVLDLQNFYSSCYYASGGGLYNLAWAQAVQNKPLNDIFAMEIDKDTDVNVTSNTNSNNNDDLNKPLKEVIFVDDDDKEEGELEEGEIDVDDDTNCAIVGGGDSFENVSESDVIGVRDVLKCISVANVSESFAETCTRIQSALQSKVFSGIAGSEKDDLVCLLFNAVEVVYSVLFSMDNFQKEENKDNILRLLSFLKNERAHLFTPEHMKENLIFFCFFVQIHAMITLVDVSGNSEANSEEKKLEALDETRKILGLRHDLDNLPSLTQEVPVNKLFSVGDGTDRFGLPPVKTEAEKMELDGKDYKLHIHETDALKAASTCQQKFSRSSFFTDDEFPSPTPSGDCEGGAVDTNDEVSSASIASSLTSSKPPPLDQMLVSSTYINRSNMHGLINSRIDASGAGSYPAKTSVKSRDPRLRFNISDQSSTKNIMPKVEYAEGVISRKRKTVEESSLDATAPKRLTRSLENSQHNSREEQTMDAKGGWLAENTVASNLTTTSNGNEQAPVISSCAATPLLALFNSESVNSTMLLNKLLDIHQRLAEVKRPINFATSALHLTNSNSARGTNSTVNTSPTMTSGVPQNSIGMLPTSSPTTSMAQTLQVDSEKICLKPRDPRRSLHASSTVQKSGSLGSKQSKAIVSPMPNIKGSAHETCASGSCQPHNTWAANVEHLLEGYDAQQKAVIQRERARRLEEQNKMFAARKLCLVLDIDHTLLNSAKFVEVDPEHDKILRKKEKQERGKPRRHLFRLPHMGMWTKLRPGVWNFLEKASKLFEMHLYTMGNKLYATEMAKVLDPNGVLFAGRVISRGDDPETVDIKCKDLEGVLGLESSVVIIDDSPRVWPHNQLNLITVERYIYFLCSRRQFGLSGPSLFEIDHDERPGAGTLASSLGVIERIHQNFFASQSLEEMDVRNILASEQRKILGGCRIVFSGVFPVGETNPHLHPLWRTAEQFGASCTNKVDPQVTHVVAQSPGTDKVNWGISNGKFVVYPNWVEASTLLYRRMNEQDFAVKTEKQPPNKIR</sequence>
<dbReference type="InterPro" id="IPR036420">
    <property type="entry name" value="BRCT_dom_sf"/>
</dbReference>
<evidence type="ECO:0000256" key="16">
    <source>
        <dbReference type="SAM" id="MobiDB-lite"/>
    </source>
</evidence>
<evidence type="ECO:0000256" key="4">
    <source>
        <dbReference type="ARBA" id="ARBA00004123"/>
    </source>
</evidence>
<dbReference type="SUPFAM" id="SSF56784">
    <property type="entry name" value="HAD-like"/>
    <property type="match status" value="1"/>
</dbReference>
<comment type="subunit">
    <text evidence="15">Interacts with RAP74.</text>
</comment>
<dbReference type="CDD" id="cd07521">
    <property type="entry name" value="HAD_FCP1-like"/>
    <property type="match status" value="1"/>
</dbReference>
<dbReference type="InterPro" id="IPR039189">
    <property type="entry name" value="Fcp1"/>
</dbReference>
<evidence type="ECO:0000313" key="20">
    <source>
        <dbReference type="EnsemblPlants" id="AES91801"/>
    </source>
</evidence>
<comment type="catalytic activity">
    <reaction evidence="14">
        <text>O-phospho-L-threonyl-[protein] + H2O = L-threonyl-[protein] + phosphate</text>
        <dbReference type="Rhea" id="RHEA:47004"/>
        <dbReference type="Rhea" id="RHEA-COMP:11060"/>
        <dbReference type="Rhea" id="RHEA-COMP:11605"/>
        <dbReference type="ChEBI" id="CHEBI:15377"/>
        <dbReference type="ChEBI" id="CHEBI:30013"/>
        <dbReference type="ChEBI" id="CHEBI:43474"/>
        <dbReference type="ChEBI" id="CHEBI:61977"/>
        <dbReference type="EC" id="3.1.3.16"/>
    </reaction>
</comment>
<dbReference type="PROSITE" id="PS50969">
    <property type="entry name" value="FCP1"/>
    <property type="match status" value="1"/>
</dbReference>
<evidence type="ECO:0000256" key="12">
    <source>
        <dbReference type="ARBA" id="ARBA00023242"/>
    </source>
</evidence>
<dbReference type="PROSITE" id="PS50172">
    <property type="entry name" value="BRCT"/>
    <property type="match status" value="1"/>
</dbReference>